<dbReference type="Proteomes" id="UP001149079">
    <property type="component" value="Unassembled WGS sequence"/>
</dbReference>
<feature type="compositionally biased region" description="Gly residues" evidence="1">
    <location>
        <begin position="81"/>
        <end position="91"/>
    </location>
</feature>
<feature type="compositionally biased region" description="Polar residues" evidence="1">
    <location>
        <begin position="25"/>
        <end position="44"/>
    </location>
</feature>
<sequence>MTNESRRQSLYRQRHVCRALEARENNTGFENPTSSSLTQPQLKTPASDWAFDSVRPVPRAIEEFSIRREAAHRAHRRRSTGGSGASYGGYN</sequence>
<proteinExistence type="predicted"/>
<accession>A0A9W9GNK4</accession>
<protein>
    <submittedName>
        <fullName evidence="2">Uncharacterized protein</fullName>
    </submittedName>
</protein>
<evidence type="ECO:0000256" key="1">
    <source>
        <dbReference type="SAM" id="MobiDB-lite"/>
    </source>
</evidence>
<gene>
    <name evidence="2" type="ORF">N7515_008584</name>
</gene>
<keyword evidence="3" id="KW-1185">Reference proteome</keyword>
<dbReference type="RefSeq" id="XP_056519158.1">
    <property type="nucleotide sequence ID" value="XM_056669328.1"/>
</dbReference>
<dbReference type="EMBL" id="JAPQKL010000006">
    <property type="protein sequence ID" value="KAJ5124759.1"/>
    <property type="molecule type" value="Genomic_DNA"/>
</dbReference>
<dbReference type="AlphaFoldDB" id="A0A9W9GNK4"/>
<feature type="region of interest" description="Disordered" evidence="1">
    <location>
        <begin position="69"/>
        <end position="91"/>
    </location>
</feature>
<dbReference type="GeneID" id="81408498"/>
<evidence type="ECO:0000313" key="3">
    <source>
        <dbReference type="Proteomes" id="UP001149079"/>
    </source>
</evidence>
<comment type="caution">
    <text evidence="2">The sequence shown here is derived from an EMBL/GenBank/DDBJ whole genome shotgun (WGS) entry which is preliminary data.</text>
</comment>
<organism evidence="2 3">
    <name type="scientific">Penicillium bovifimosum</name>
    <dbReference type="NCBI Taxonomy" id="126998"/>
    <lineage>
        <taxon>Eukaryota</taxon>
        <taxon>Fungi</taxon>
        <taxon>Dikarya</taxon>
        <taxon>Ascomycota</taxon>
        <taxon>Pezizomycotina</taxon>
        <taxon>Eurotiomycetes</taxon>
        <taxon>Eurotiomycetidae</taxon>
        <taxon>Eurotiales</taxon>
        <taxon>Aspergillaceae</taxon>
        <taxon>Penicillium</taxon>
    </lineage>
</organism>
<name>A0A9W9GNK4_9EURO</name>
<feature type="region of interest" description="Disordered" evidence="1">
    <location>
        <begin position="22"/>
        <end position="48"/>
    </location>
</feature>
<reference evidence="2" key="1">
    <citation type="submission" date="2022-11" db="EMBL/GenBank/DDBJ databases">
        <authorList>
            <person name="Petersen C."/>
        </authorList>
    </citation>
    <scope>NUCLEOTIDE SEQUENCE</scope>
    <source>
        <strain evidence="2">IBT 22155</strain>
    </source>
</reference>
<evidence type="ECO:0000313" key="2">
    <source>
        <dbReference type="EMBL" id="KAJ5124759.1"/>
    </source>
</evidence>
<reference evidence="2" key="2">
    <citation type="journal article" date="2023" name="IMA Fungus">
        <title>Comparative genomic study of the Penicillium genus elucidates a diverse pangenome and 15 lateral gene transfer events.</title>
        <authorList>
            <person name="Petersen C."/>
            <person name="Sorensen T."/>
            <person name="Nielsen M.R."/>
            <person name="Sondergaard T.E."/>
            <person name="Sorensen J.L."/>
            <person name="Fitzpatrick D.A."/>
            <person name="Frisvad J.C."/>
            <person name="Nielsen K.L."/>
        </authorList>
    </citation>
    <scope>NUCLEOTIDE SEQUENCE</scope>
    <source>
        <strain evidence="2">IBT 22155</strain>
    </source>
</reference>